<name>A0ACC0PB29_RHOML</name>
<organism evidence="1 2">
    <name type="scientific">Rhododendron molle</name>
    <name type="common">Chinese azalea</name>
    <name type="synonym">Azalea mollis</name>
    <dbReference type="NCBI Taxonomy" id="49168"/>
    <lineage>
        <taxon>Eukaryota</taxon>
        <taxon>Viridiplantae</taxon>
        <taxon>Streptophyta</taxon>
        <taxon>Embryophyta</taxon>
        <taxon>Tracheophyta</taxon>
        <taxon>Spermatophyta</taxon>
        <taxon>Magnoliopsida</taxon>
        <taxon>eudicotyledons</taxon>
        <taxon>Gunneridae</taxon>
        <taxon>Pentapetalae</taxon>
        <taxon>asterids</taxon>
        <taxon>Ericales</taxon>
        <taxon>Ericaceae</taxon>
        <taxon>Ericoideae</taxon>
        <taxon>Rhodoreae</taxon>
        <taxon>Rhododendron</taxon>
    </lineage>
</organism>
<accession>A0ACC0PB29</accession>
<comment type="caution">
    <text evidence="1">The sequence shown here is derived from an EMBL/GenBank/DDBJ whole genome shotgun (WGS) entry which is preliminary data.</text>
</comment>
<reference evidence="1" key="1">
    <citation type="submission" date="2022-02" db="EMBL/GenBank/DDBJ databases">
        <title>Plant Genome Project.</title>
        <authorList>
            <person name="Zhang R.-G."/>
        </authorList>
    </citation>
    <scope>NUCLEOTIDE SEQUENCE</scope>
    <source>
        <strain evidence="1">AT1</strain>
    </source>
</reference>
<evidence type="ECO:0000313" key="2">
    <source>
        <dbReference type="Proteomes" id="UP001062846"/>
    </source>
</evidence>
<protein>
    <submittedName>
        <fullName evidence="1">Uncharacterized protein</fullName>
    </submittedName>
</protein>
<proteinExistence type="predicted"/>
<sequence>MNEIEVVAKRLYEACLSGSVETLNALLEKDPLILNRVSSAECFSNDTPLHVAVSAGHLEFMKALLLRKPKLAAELDSRRCTPLHLASTEGHFEIVHVLLRVNTDVCIARDQDGRTPLHLAVMKERVEVILELLAAKPCSIHDKLGRGETVLHLSVKYNKLEALKTLVKHLHNKQSSDIESFVCLPSKKKSSDIESLLNSRDDDGNNILHLAAALKQVDVSICVYM</sequence>
<dbReference type="Proteomes" id="UP001062846">
    <property type="component" value="Chromosome 3"/>
</dbReference>
<keyword evidence="2" id="KW-1185">Reference proteome</keyword>
<dbReference type="EMBL" id="CM046390">
    <property type="protein sequence ID" value="KAI8562850.1"/>
    <property type="molecule type" value="Genomic_DNA"/>
</dbReference>
<gene>
    <name evidence="1" type="ORF">RHMOL_Rhmol03G0067400</name>
</gene>
<evidence type="ECO:0000313" key="1">
    <source>
        <dbReference type="EMBL" id="KAI8562850.1"/>
    </source>
</evidence>